<dbReference type="InterPro" id="IPR006626">
    <property type="entry name" value="PbH1"/>
</dbReference>
<evidence type="ECO:0000259" key="4">
    <source>
        <dbReference type="PROSITE" id="PS50268"/>
    </source>
</evidence>
<evidence type="ECO:0000256" key="2">
    <source>
        <dbReference type="ARBA" id="ARBA00023157"/>
    </source>
</evidence>
<dbReference type="CDD" id="cd11304">
    <property type="entry name" value="Cadherin_repeat"/>
    <property type="match status" value="1"/>
</dbReference>
<dbReference type="GO" id="GO:0007156">
    <property type="term" value="P:homophilic cell adhesion via plasma membrane adhesion molecules"/>
    <property type="evidence" value="ECO:0007669"/>
    <property type="project" value="InterPro"/>
</dbReference>
<feature type="domain" description="Cadherin" evidence="4">
    <location>
        <begin position="695"/>
        <end position="785"/>
    </location>
</feature>
<evidence type="ECO:0000256" key="3">
    <source>
        <dbReference type="SAM" id="Phobius"/>
    </source>
</evidence>
<dbReference type="GO" id="GO:0005509">
    <property type="term" value="F:calcium ion binding"/>
    <property type="evidence" value="ECO:0007669"/>
    <property type="project" value="InterPro"/>
</dbReference>
<dbReference type="InterPro" id="IPR013320">
    <property type="entry name" value="ConA-like_dom_sf"/>
</dbReference>
<dbReference type="InterPro" id="IPR022441">
    <property type="entry name" value="Para_beta_helix_rpt-2"/>
</dbReference>
<keyword evidence="2" id="KW-1015">Disulfide bond</keyword>
<sequence>MWTLVQIIVNYFSMWDFNKSVKRFEGRKLNVKKGTRYLFVLFFVLLVNIGNATVYYVSASGDDANTGTSESQPWKTLAKVSSTSFSPGDQILFKRGDEWSGTITVTSSGSAGSPIVYGAYGSGEKPKIYGSEAITGWTKHSGNIYKATFNSSINQLFVGDSKLKVARYPNSGYLFINSVQGSTTFTSNELDGGVNYAGATWFGRTSVYFTPTTTVSSSNSKTIILNSAPAGDLGVDRGFLLMNKLEFLDQAGEWYYDASSKTVYVWMPNGDSPDNYTVKGSVYKNGFYANGINNLTIENLNITQFAETGIYVNNCDELTVNNNDILNADAYGIYDNSHSSNNTITNNTIIGSNHFALYLRMMNSLISDNTISQIAVFDELGISGTGDHAEGGGIFMAGIDGGNTVQYNRLTDIGYHGIYFARPNNSIQYNFIDGACKIKGDGGGIYTSFRTSPGPNGSVVKNNIVLNVTGSRYGYTASRAYGEGIYIDESAEEVIVENNVVAHCSNSGIFLHDNASTVVKNNTVLDARYGIQINKEHGANSINNNIIYVLDEDEYEPNQLLVKRNSVNTSFDYNKYVSHYNSAKIFKEISTYADFAGWKSVSKQDGNSTIDISILNDGETEELLYNDTKQTKTISLGSTKYRNLDGEIVTNNVSLEPFTGVILIKTSSTSDINTTPEIYDQSFGFIGDKQINEFLAQVIASDPNDGQTLTYDIQGGNEDGLFYIDATTGIIYAASSIYETNDKSIQLVVSVTDNATESLSASAIITMNISGVNTNIPDGDILPSITSFTLPPSSSSLTVPITSFSTDGNVVSYLLSTSSDEPIMDDSNWTTSNPEVYVFSKSGENKLYAWVKDATGNISTSSSATTLITLDNSTTYSEYRFEETSGASVIDSKGANDGIIFNEELRVEGVKGQGLQFLGNGYINLGQCFSTNVIDGITMSTWIKQPAMSGDYQGLIMHGGPNDDTFALYIKPDTKTVAFKTTGTTSSWSTIDNVDKLWDGDWHQLAVTYNGTEKIIYLDAEEIFAVSGNGTIESGEGYNLLIGAGRDRIEPILLYTGYIDEVRVYNYGLTSSEIEEIYNSIVNKIDTVYTTEDISICEGESYKGWTSAGEYQTVLQSAVGGDSIVTTNLSVNPVYDIVENIVIQAGEDYNGWTASGEHVRNLTTIFGCDSTITTVLSVEENPIYTTEEISICEGESYNNWTSAGEYQRVLKSITGGDSIVTTYLTVNPVYDIVENIVIQAGEDYNGWTASGEYIRNLTTVLGCDSTITTVLSVEEKSAHETVYSTEEISICEGESYEGLTSAGEYPRVLQSITGGDSIVTTYLTVNPVYDIVEDIVIQAGEDYNGWTTSGEYVRNLTTIFGCDSTITTHLIVEEDTRHFVPVWDGENGQDHMTFVVTKALVDSIELGIGDEIAVFDNDICVGSVVLTSSINIDDENSYVFISASQATEDLNGFTDGNDVIFKIWDSKEQVEKVANHVIYHDDLPEWIISGKFKSRGTSVVEISYVYEEPIITQTIQLELGWNIFSAAVVPDDPNIEVISSVLVESKDLFKVQNEEGKTYEKIRSTWINNIGDMKQTEGYRIRVKSACSIEITGSQVSLPMSINLKAGSNLISFPYNGSVDAMQVIQPLIDAGALEKVQDQKGNSIEYWGTEIGWLNGIGNFNVGQGYQVQVNSDVVLTIGNLYEKSVYVDDNIETVYFQPEFHGNGSNHMNINLFGFDDSHLSIGDEIAAYDGDICVGAITITASDLRNKAVSINASSTDIGENNGFTEDNNIELKFWDSETNEVKDFNLSVVNGELTYTMHSSVFIRFENQLLDDENVSFSIDMYPNPATNNVNVRFSQIPESGAQLLLLDINGKQLQSREVQSTLERLDISSYPAGIYFIKTVVGDFVKTNKLIKN</sequence>
<dbReference type="NCBIfam" id="TIGR04183">
    <property type="entry name" value="Por_Secre_tail"/>
    <property type="match status" value="1"/>
</dbReference>
<dbReference type="GO" id="GO:0005975">
    <property type="term" value="P:carbohydrate metabolic process"/>
    <property type="evidence" value="ECO:0007669"/>
    <property type="project" value="UniProtKB-ARBA"/>
</dbReference>
<dbReference type="Gene3D" id="2.60.120.200">
    <property type="match status" value="1"/>
</dbReference>
<dbReference type="InterPro" id="IPR006558">
    <property type="entry name" value="LamG-like"/>
</dbReference>
<keyword evidence="3" id="KW-0472">Membrane</keyword>
<feature type="transmembrane region" description="Helical" evidence="3">
    <location>
        <begin position="37"/>
        <end position="57"/>
    </location>
</feature>
<dbReference type="PANTHER" id="PTHR36453">
    <property type="entry name" value="SECRETED PROTEIN-RELATED"/>
    <property type="match status" value="1"/>
</dbReference>
<dbReference type="Pfam" id="PF13385">
    <property type="entry name" value="Laminin_G_3"/>
    <property type="match status" value="1"/>
</dbReference>
<dbReference type="InterPro" id="IPR015919">
    <property type="entry name" value="Cadherin-like_sf"/>
</dbReference>
<dbReference type="InterPro" id="IPR026444">
    <property type="entry name" value="Secre_tail"/>
</dbReference>
<accession>A0A1I0HQN4</accession>
<dbReference type="Pfam" id="PF00028">
    <property type="entry name" value="Cadherin"/>
    <property type="match status" value="1"/>
</dbReference>
<dbReference type="InterPro" id="IPR039448">
    <property type="entry name" value="Beta_helix"/>
</dbReference>
<protein>
    <submittedName>
        <fullName evidence="5">Por secretion system C-terminal sorting domain-containing protein</fullName>
    </submittedName>
</protein>
<keyword evidence="3" id="KW-1133">Transmembrane helix</keyword>
<evidence type="ECO:0000313" key="5">
    <source>
        <dbReference type="EMBL" id="SET86312.1"/>
    </source>
</evidence>
<dbReference type="PROSITE" id="PS50268">
    <property type="entry name" value="CADHERIN_2"/>
    <property type="match status" value="1"/>
</dbReference>
<proteinExistence type="predicted"/>
<dbReference type="NCBIfam" id="TIGR03804">
    <property type="entry name" value="para_beta_helix"/>
    <property type="match status" value="1"/>
</dbReference>
<dbReference type="EMBL" id="FOHT01000026">
    <property type="protein sequence ID" value="SET86312.1"/>
    <property type="molecule type" value="Genomic_DNA"/>
</dbReference>
<dbReference type="InterPro" id="IPR002126">
    <property type="entry name" value="Cadherin-like_dom"/>
</dbReference>
<name>A0A1I0HQN4_9BACT</name>
<dbReference type="OrthoDB" id="3333873at2"/>
<dbReference type="GO" id="GO:0004553">
    <property type="term" value="F:hydrolase activity, hydrolyzing O-glycosyl compounds"/>
    <property type="evidence" value="ECO:0007669"/>
    <property type="project" value="UniProtKB-ARBA"/>
</dbReference>
<evidence type="ECO:0000313" key="6">
    <source>
        <dbReference type="Proteomes" id="UP000181981"/>
    </source>
</evidence>
<dbReference type="InterPro" id="IPR012334">
    <property type="entry name" value="Pectin_lyas_fold"/>
</dbReference>
<dbReference type="PANTHER" id="PTHR36453:SF1">
    <property type="entry name" value="RIGHT HANDED BETA HELIX DOMAIN-CONTAINING PROTEIN"/>
    <property type="match status" value="1"/>
</dbReference>
<dbReference type="RefSeq" id="WP_081804898.1">
    <property type="nucleotide sequence ID" value="NZ_FOHT01000026.1"/>
</dbReference>
<dbReference type="SMART" id="SM00112">
    <property type="entry name" value="CA"/>
    <property type="match status" value="1"/>
</dbReference>
<dbReference type="SUPFAM" id="SSF51126">
    <property type="entry name" value="Pectin lyase-like"/>
    <property type="match status" value="1"/>
</dbReference>
<dbReference type="SMART" id="SM00710">
    <property type="entry name" value="PbH1"/>
    <property type="match status" value="8"/>
</dbReference>
<dbReference type="GO" id="GO:0016020">
    <property type="term" value="C:membrane"/>
    <property type="evidence" value="ECO:0007669"/>
    <property type="project" value="InterPro"/>
</dbReference>
<dbReference type="Proteomes" id="UP000181981">
    <property type="component" value="Unassembled WGS sequence"/>
</dbReference>
<dbReference type="SMART" id="SM00560">
    <property type="entry name" value="LamGL"/>
    <property type="match status" value="1"/>
</dbReference>
<reference evidence="5 6" key="1">
    <citation type="submission" date="2016-10" db="EMBL/GenBank/DDBJ databases">
        <authorList>
            <person name="de Groot N.N."/>
        </authorList>
    </citation>
    <scope>NUCLEOTIDE SEQUENCE [LARGE SCALE GENOMIC DNA]</scope>
    <source>
        <strain evidence="5 6">DSM 25947</strain>
    </source>
</reference>
<dbReference type="Pfam" id="PF13229">
    <property type="entry name" value="Beta_helix"/>
    <property type="match status" value="2"/>
</dbReference>
<evidence type="ECO:0000256" key="1">
    <source>
        <dbReference type="ARBA" id="ARBA00022729"/>
    </source>
</evidence>
<dbReference type="Gene3D" id="2.60.40.60">
    <property type="entry name" value="Cadherins"/>
    <property type="match status" value="1"/>
</dbReference>
<keyword evidence="1" id="KW-0732">Signal</keyword>
<organism evidence="5 6">
    <name type="scientific">Draconibacterium orientale</name>
    <dbReference type="NCBI Taxonomy" id="1168034"/>
    <lineage>
        <taxon>Bacteria</taxon>
        <taxon>Pseudomonadati</taxon>
        <taxon>Bacteroidota</taxon>
        <taxon>Bacteroidia</taxon>
        <taxon>Marinilabiliales</taxon>
        <taxon>Prolixibacteraceae</taxon>
        <taxon>Draconibacterium</taxon>
    </lineage>
</organism>
<dbReference type="SUPFAM" id="SSF49313">
    <property type="entry name" value="Cadherin-like"/>
    <property type="match status" value="1"/>
</dbReference>
<dbReference type="InterPro" id="IPR011050">
    <property type="entry name" value="Pectin_lyase_fold/virulence"/>
</dbReference>
<dbReference type="Gene3D" id="2.160.20.10">
    <property type="entry name" value="Single-stranded right-handed beta-helix, Pectin lyase-like"/>
    <property type="match status" value="2"/>
</dbReference>
<dbReference type="Pfam" id="PF18962">
    <property type="entry name" value="Por_Secre_tail"/>
    <property type="match status" value="1"/>
</dbReference>
<gene>
    <name evidence="5" type="ORF">SAMN05444285_12620</name>
</gene>
<dbReference type="SUPFAM" id="SSF49899">
    <property type="entry name" value="Concanavalin A-like lectins/glucanases"/>
    <property type="match status" value="1"/>
</dbReference>
<keyword evidence="3" id="KW-0812">Transmembrane</keyword>